<keyword evidence="2" id="KW-1185">Reference proteome</keyword>
<organism evidence="1 2">
    <name type="scientific">Spirosoma aureum</name>
    <dbReference type="NCBI Taxonomy" id="2692134"/>
    <lineage>
        <taxon>Bacteria</taxon>
        <taxon>Pseudomonadati</taxon>
        <taxon>Bacteroidota</taxon>
        <taxon>Cytophagia</taxon>
        <taxon>Cytophagales</taxon>
        <taxon>Cytophagaceae</taxon>
        <taxon>Spirosoma</taxon>
    </lineage>
</organism>
<accession>A0A6G9AUZ6</accession>
<evidence type="ECO:0000313" key="1">
    <source>
        <dbReference type="EMBL" id="QIP16149.1"/>
    </source>
</evidence>
<evidence type="ECO:0000313" key="2">
    <source>
        <dbReference type="Proteomes" id="UP000501802"/>
    </source>
</evidence>
<dbReference type="EMBL" id="CP050063">
    <property type="protein sequence ID" value="QIP16149.1"/>
    <property type="molecule type" value="Genomic_DNA"/>
</dbReference>
<proteinExistence type="predicted"/>
<reference evidence="1 2" key="1">
    <citation type="submission" date="2020-03" db="EMBL/GenBank/DDBJ databases">
        <authorList>
            <person name="Kim M.K."/>
        </authorList>
    </citation>
    <scope>NUCLEOTIDE SEQUENCE [LARGE SCALE GENOMIC DNA]</scope>
    <source>
        <strain evidence="1 2">BT328</strain>
    </source>
</reference>
<dbReference type="RefSeq" id="WP_167215767.1">
    <property type="nucleotide sequence ID" value="NZ_CP050063.1"/>
</dbReference>
<dbReference type="Proteomes" id="UP000501802">
    <property type="component" value="Chromosome"/>
</dbReference>
<gene>
    <name evidence="1" type="ORF">G8759_27690</name>
</gene>
<dbReference type="KEGG" id="spib:G8759_27690"/>
<dbReference type="AlphaFoldDB" id="A0A6G9AUZ6"/>
<protein>
    <submittedName>
        <fullName evidence="1">Uncharacterized protein</fullName>
    </submittedName>
</protein>
<sequence>MRLCYLIGIISQLFTVLESVDMGNELLSVGAGKSLPVKAISRQVTKG</sequence>
<name>A0A6G9AUZ6_9BACT</name>